<reference evidence="1" key="1">
    <citation type="submission" date="2021-01" db="EMBL/GenBank/DDBJ databases">
        <title>Whole genome shotgun sequence of Planobispora takensis NBRC 109077.</title>
        <authorList>
            <person name="Komaki H."/>
            <person name="Tamura T."/>
        </authorList>
    </citation>
    <scope>NUCLEOTIDE SEQUENCE</scope>
    <source>
        <strain evidence="1">NBRC 109077</strain>
    </source>
</reference>
<organism evidence="1 2">
    <name type="scientific">Planobispora takensis</name>
    <dbReference type="NCBI Taxonomy" id="1367882"/>
    <lineage>
        <taxon>Bacteria</taxon>
        <taxon>Bacillati</taxon>
        <taxon>Actinomycetota</taxon>
        <taxon>Actinomycetes</taxon>
        <taxon>Streptosporangiales</taxon>
        <taxon>Streptosporangiaceae</taxon>
        <taxon>Planobispora</taxon>
    </lineage>
</organism>
<keyword evidence="2" id="KW-1185">Reference proteome</keyword>
<accession>A0A8J3WYA7</accession>
<dbReference type="Proteomes" id="UP000634476">
    <property type="component" value="Unassembled WGS sequence"/>
</dbReference>
<evidence type="ECO:0000313" key="2">
    <source>
        <dbReference type="Proteomes" id="UP000634476"/>
    </source>
</evidence>
<dbReference type="EMBL" id="BOOK01000077">
    <property type="protein sequence ID" value="GII05738.1"/>
    <property type="molecule type" value="Genomic_DNA"/>
</dbReference>
<name>A0A8J3WYA7_9ACTN</name>
<gene>
    <name evidence="1" type="ORF">Pta02_77460</name>
</gene>
<proteinExistence type="predicted"/>
<protein>
    <submittedName>
        <fullName evidence="1">Uncharacterized protein</fullName>
    </submittedName>
</protein>
<dbReference type="RefSeq" id="WP_203879943.1">
    <property type="nucleotide sequence ID" value="NZ_BOOK01000077.1"/>
</dbReference>
<sequence length="117" mass="13483">MPMSGWPGWAWIMFGLSDRRLSRTMRPPPPARETYVATVQGQGGTWRASEWVDAVSWPEIVAWAAEQSQRRDVDRVQVEHQAPQAPEMLTVWIWTDGHQSSQQQRRGRLEVKLFGDP</sequence>
<comment type="caution">
    <text evidence="1">The sequence shown here is derived from an EMBL/GenBank/DDBJ whole genome shotgun (WGS) entry which is preliminary data.</text>
</comment>
<dbReference type="AlphaFoldDB" id="A0A8J3WYA7"/>
<evidence type="ECO:0000313" key="1">
    <source>
        <dbReference type="EMBL" id="GII05738.1"/>
    </source>
</evidence>